<reference evidence="1" key="1">
    <citation type="journal article" date="2021" name="New Phytol.">
        <title>Evolutionary innovations through gain and loss of genes in the ectomycorrhizal Boletales.</title>
        <authorList>
            <person name="Wu G."/>
            <person name="Miyauchi S."/>
            <person name="Morin E."/>
            <person name="Kuo A."/>
            <person name="Drula E."/>
            <person name="Varga T."/>
            <person name="Kohler A."/>
            <person name="Feng B."/>
            <person name="Cao Y."/>
            <person name="Lipzen A."/>
            <person name="Daum C."/>
            <person name="Hundley H."/>
            <person name="Pangilinan J."/>
            <person name="Johnson J."/>
            <person name="Barry K."/>
            <person name="LaButti K."/>
            <person name="Ng V."/>
            <person name="Ahrendt S."/>
            <person name="Min B."/>
            <person name="Choi I.G."/>
            <person name="Park H."/>
            <person name="Plett J.M."/>
            <person name="Magnuson J."/>
            <person name="Spatafora J.W."/>
            <person name="Nagy L.G."/>
            <person name="Henrissat B."/>
            <person name="Grigoriev I.V."/>
            <person name="Yang Z.L."/>
            <person name="Xu J."/>
            <person name="Martin F.M."/>
        </authorList>
    </citation>
    <scope>NUCLEOTIDE SEQUENCE</scope>
    <source>
        <strain evidence="1">ATCC 28755</strain>
    </source>
</reference>
<accession>A0ACB8AMI5</accession>
<organism evidence="1 2">
    <name type="scientific">Hygrophoropsis aurantiaca</name>
    <dbReference type="NCBI Taxonomy" id="72124"/>
    <lineage>
        <taxon>Eukaryota</taxon>
        <taxon>Fungi</taxon>
        <taxon>Dikarya</taxon>
        <taxon>Basidiomycota</taxon>
        <taxon>Agaricomycotina</taxon>
        <taxon>Agaricomycetes</taxon>
        <taxon>Agaricomycetidae</taxon>
        <taxon>Boletales</taxon>
        <taxon>Coniophorineae</taxon>
        <taxon>Hygrophoropsidaceae</taxon>
        <taxon>Hygrophoropsis</taxon>
    </lineage>
</organism>
<evidence type="ECO:0000313" key="2">
    <source>
        <dbReference type="Proteomes" id="UP000790377"/>
    </source>
</evidence>
<name>A0ACB8AMI5_9AGAM</name>
<dbReference type="Proteomes" id="UP000790377">
    <property type="component" value="Unassembled WGS sequence"/>
</dbReference>
<gene>
    <name evidence="1" type="ORF">BJ138DRAFT_450267</name>
</gene>
<evidence type="ECO:0000313" key="1">
    <source>
        <dbReference type="EMBL" id="KAH7914213.1"/>
    </source>
</evidence>
<protein>
    <submittedName>
        <fullName evidence="1">Golgi-body localization protein domain-containing protein</fullName>
    </submittedName>
</protein>
<keyword evidence="2" id="KW-1185">Reference proteome</keyword>
<sequence length="2832" mass="315914">MALNSLWRIMEALILRASTTSFWVFMGIWILSLVMFLMVIRAYLGPYILMRFSNHIRIRSISLRSIRGLYFRRGNRTWTADRVGVSFSSPGDGKPKRLAFSIEDLKLEIDDREPLAPQRPRHTRHKRRLTLADLSPSPLALYLWSITSTVYSIFDPCIRPVIRFCVAACLGQIIRYIPTLTQALQFELDSATVSFTSSPQTHLTVEHASLQAHLSFTKSPKLALPAEQEGAPLRHALSPRALAMGAWKPRLGKSFKRTWSRTWDRTWGQTMGAASFTFNINKVAGFVSSAGTSASESCEPFFSLPGTVVLNGSARFTPKDGTLNPGSLYTGLSVSAISVDIDGMKTFLHLWNAHRHRIAENNESPLAIPMSPKSPSYFGMYGSLPTRSGSVVRYALPRKKKSTAWISFLGTFKVDLSALTFSTKVPRGSYKATLHNLSCKGGLSTPESTAFHHEYVGRKGKTILDESLMDAYFSTLSISKASLQRIGITPNSSLNLISIASIKLDVLVSQWPSPWIEHRSSHFMPGDPNAPLLAVGMEVASITLTEHFDILEQMFSHTPQSQPSTTPVLPKFLNHLPRLAVSLDIGSFHGCIICADFDGYDEQFSLEIDTEGLLLTASSSFTTRAITGARLHSEDVELMRLPIHMDLDLQGILRPVFVRLCANCSVTKSRRFSRIPSDSENGDPVVSVEAIEIKANVTASGQCSDDEESIVSLDTESIMLKLHCFSDAVLVELWHPQIIGALATLLSNFNKSESVSRSSRFQGRLPIGVAVSFSIGRTVLFLTAADINPNGDDDITRGIALGTGISMHYCLCYLSRPNPLDNPGARRRNRVKLGLYRDRITEVIESTKAHSGLSHPDIYGKLLLWKTTIRSAAADLFSMDDPYVIEGTDSTLLPQVFLDLQKADIDIRMSNSPDAEFRGRTSSKSCHIGVNIPDVQIQFALSHAYSCLLAARTAQKLLRAIKSNSDTREDPSLQVQLDCTVGAIQIHLDILQHRLVTQINHSKFIFCPLKHEVAWNTLLIWVPVPRQFSSRNCGNEERWEELGCLHRVTIKLPQLPTDPISVEGDSARVHIPSGYVLADLILAAAVTLKSLRHLVHTVAAGSLLPVPSPDAECAKVVPRIAFTFRYICFQAADDPFEAKLGLILRTGLDAAKERLRREEAFKAKMAVILATETSGYIGIEALRETSDYQFHHGHSITIAEARQRLDRIHALDWAMRIHQKGEERAAEEEIMHQRMRGFFTFKRPMKTPNIIKVSRINRVPPLFRVILHGLSLQILPPSFPIQQLPTFLHDQGQGIPTNTTYSLLIPMHLKLSLTTVHATLRDYPLPLIHIPGMVDGELGEGSSVLTFGSDVVIAEEMGPPQSVEWIPCCIDGLQRGHYVTRPFTINIPKTIMPVKTYANPDIRVLTNGVTGFAWGISYSPAIQDLVRVIETLTSEPRDSSPSIGFWDKLRLVLHWKIRVSFADEVRLYMKGTRDPYTLQNDGAGFALCWKGHPRILIGFNNDNEELMQVLSDTMSIIIPQFECKDHDGSLLSEPMTHAHIPSQSRCLKTCAKLSSGVCFGVGVALERSCGPECLNCLGTPFDRACRFFSFRPHHDVKLVKKAVVPQINSIEDSYNGYRSDFIHLSISLTSGLEQTCPPTPSSFHLTPKAFANFWSWWGLFDNNLSLPIRQGSYYPAKPMSPKFARHLATIKYRLSVPRLLVSHVYIDESRDSWVQGITPFVGVKAMIDHFHADLHQRDQESIEPGRTPDSIKIVRHKPFYAAEVIMKNLDLRAMLATFSEPLKQAVPVSPPDNTGNYRTRLGLAPSDVPSPWLDLDDFIETDWSSSSVPNIHLVPALSCPQLTYFKKNVKSSANQAETSKFGTEETHACLLGQGASVCQVEIGLALKRVAELRSMMARSSFINKDAQEQRRYPLNKMATLLEDYIAHLHAVDMPSEDSRHHDNSNYYMPSDTVSAHEWADFENVYQVHAPKVFMSVAIRDIMMQYYNCSRARRGFEYHMATRAVRFIRDQADAITALDQLNMDNHKGPVNAAQAAATALRKIFSGDSKNLVVDVNDSATDNGEIDPLNGWEDGISLRKSHFCLLLKPQIVLRSDSSSEAVSVLAAVQAKLQSFKIMDDSHIEDPISGTIMTRNYMSLDGLQTFCPTERNYKGDGCVPLEVLIDYRCESHEFDRIVPQTNATFHYDRFNRLRLRNNVTSATRSVPDDTGKGKHSHLHNDTDLIHVHVPQFTVSASDGHFGAISNIVTNLILFSDVAHKNRLEKLETLLFTYDFTDLFSAANVVSDLQGRLRSAIEILVEAENHPHVVTTQTAQDILTLKAHISLLAEELSLIFDAIKLAQNGTDDGTDQKSALLLHASSSDISWRMLDDQRDLLAKLAVRNIDYSWLSKQDSSTVNKLTVGDLRVYDGSPHAVWAEIVSKYEEPTNHPLFKRDVFLVAEWTVLAPVGGIAIYEEFILNFHPIRLQLDAALGQRIMEYVWPDRRGRNSTNQERSLETSSSTSHPSSRSSLDSAQLLRKPRNSLDSKGLAPPLRSLGSSRSFTDLRSAAAESLRISSVSSTQTYQSTPDPMVEQKRTRSLHSAAGDRRDDAAEMKTRSSQKNFILVKIPSLHLLLSIMKAESFECKDARIRTRDLEYRNQTWSFEELADQFIPSDMTWKGWVKMALHQPLVPVLPVARELISKTKWIASKSSTQLEPRATSSKTLRLKSKKESSRTLMQSQRSRTSSPQRRLVSGSAYAPSDAESPEFSVTGTILTDEPESLDQSSVGSDDRRRSGESAMVHTRTRLLSVFGRGRKGTEPRLQKLKAEPGRRSTDDMSAGSSLQLGSTIRTSDGG</sequence>
<proteinExistence type="predicted"/>
<comment type="caution">
    <text evidence="1">The sequence shown here is derived from an EMBL/GenBank/DDBJ whole genome shotgun (WGS) entry which is preliminary data.</text>
</comment>
<dbReference type="EMBL" id="MU267617">
    <property type="protein sequence ID" value="KAH7914213.1"/>
    <property type="molecule type" value="Genomic_DNA"/>
</dbReference>